<keyword evidence="1" id="KW-0690">Ribosome biogenesis</keyword>
<dbReference type="Proteomes" id="UP000178184">
    <property type="component" value="Unassembled WGS sequence"/>
</dbReference>
<protein>
    <recommendedName>
        <fullName evidence="4">Ribosome-binding factor A</fullName>
    </recommendedName>
</protein>
<dbReference type="GO" id="GO:0006364">
    <property type="term" value="P:rRNA processing"/>
    <property type="evidence" value="ECO:0007669"/>
    <property type="project" value="InterPro"/>
</dbReference>
<evidence type="ECO:0008006" key="4">
    <source>
        <dbReference type="Google" id="ProtNLM"/>
    </source>
</evidence>
<evidence type="ECO:0000313" key="2">
    <source>
        <dbReference type="EMBL" id="OGI83141.1"/>
    </source>
</evidence>
<dbReference type="STRING" id="1801764.A2903_01980"/>
<name>A0A1F6WML9_9BACT</name>
<dbReference type="InterPro" id="IPR023799">
    <property type="entry name" value="RbfA_dom_sf"/>
</dbReference>
<reference evidence="2 3" key="1">
    <citation type="journal article" date="2016" name="Nat. Commun.">
        <title>Thousands of microbial genomes shed light on interconnected biogeochemical processes in an aquifer system.</title>
        <authorList>
            <person name="Anantharaman K."/>
            <person name="Brown C.T."/>
            <person name="Hug L.A."/>
            <person name="Sharon I."/>
            <person name="Castelle C.J."/>
            <person name="Probst A.J."/>
            <person name="Thomas B.C."/>
            <person name="Singh A."/>
            <person name="Wilkins M.J."/>
            <person name="Karaoz U."/>
            <person name="Brodie E.L."/>
            <person name="Williams K.H."/>
            <person name="Hubbard S.S."/>
            <person name="Banfield J.F."/>
        </authorList>
    </citation>
    <scope>NUCLEOTIDE SEQUENCE [LARGE SCALE GENOMIC DNA]</scope>
</reference>
<comment type="caution">
    <text evidence="2">The sequence shown here is derived from an EMBL/GenBank/DDBJ whole genome shotgun (WGS) entry which is preliminary data.</text>
</comment>
<accession>A0A1F6WML9</accession>
<dbReference type="EMBL" id="MFUO01000036">
    <property type="protein sequence ID" value="OGI83141.1"/>
    <property type="molecule type" value="Genomic_DNA"/>
</dbReference>
<evidence type="ECO:0000313" key="3">
    <source>
        <dbReference type="Proteomes" id="UP000178184"/>
    </source>
</evidence>
<dbReference type="PROSITE" id="PS01319">
    <property type="entry name" value="RBFA"/>
    <property type="match status" value="1"/>
</dbReference>
<dbReference type="InterPro" id="IPR015946">
    <property type="entry name" value="KH_dom-like_a/b"/>
</dbReference>
<sequence>MSLFKSDKIRYRVKEIVAEYISRETNGKSIISVTTVDVNSKADNATIYITVMPENEEDGALNFLKRKRSEIKKYIQKRLPIAHTPFIDFAIDNGEKLSQKITEIEIKERN</sequence>
<dbReference type="InterPro" id="IPR000238">
    <property type="entry name" value="RbfA"/>
</dbReference>
<dbReference type="Gene3D" id="3.30.300.20">
    <property type="match status" value="1"/>
</dbReference>
<dbReference type="SUPFAM" id="SSF89919">
    <property type="entry name" value="Ribosome-binding factor A, RbfA"/>
    <property type="match status" value="1"/>
</dbReference>
<dbReference type="Pfam" id="PF02033">
    <property type="entry name" value="RBFA"/>
    <property type="match status" value="1"/>
</dbReference>
<dbReference type="InterPro" id="IPR020053">
    <property type="entry name" value="Ribosome-bd_factorA_CS"/>
</dbReference>
<dbReference type="AlphaFoldDB" id="A0A1F6WML9"/>
<evidence type="ECO:0000256" key="1">
    <source>
        <dbReference type="ARBA" id="ARBA00022517"/>
    </source>
</evidence>
<organism evidence="2 3">
    <name type="scientific">Candidatus Nomurabacteria bacterium RIFCSPLOWO2_01_FULL_33_17</name>
    <dbReference type="NCBI Taxonomy" id="1801764"/>
    <lineage>
        <taxon>Bacteria</taxon>
        <taxon>Candidatus Nomuraibacteriota</taxon>
    </lineage>
</organism>
<gene>
    <name evidence="2" type="ORF">A2903_01980</name>
</gene>
<proteinExistence type="predicted"/>